<dbReference type="EMBL" id="NBTX02000004">
    <property type="protein sequence ID" value="PNL60433.1"/>
    <property type="molecule type" value="Genomic_DNA"/>
</dbReference>
<dbReference type="EMBL" id="NBTX02000004">
    <property type="protein sequence ID" value="PNL62876.1"/>
    <property type="molecule type" value="Genomic_DNA"/>
</dbReference>
<sequence>MESVPLELVEEAFCAWRAQRSSQSEPIPDKLWAMALALYPEYKRSKICEQLRLSGSQFKRRLESGSPTFADKGFVLASKDEFKVTPNQSQGIQLIIQGKERALRLCVDVDALSQLLPHLGALL</sequence>
<dbReference type="EMBL" id="NBTX02000004">
    <property type="protein sequence ID" value="PNL62523.1"/>
    <property type="molecule type" value="Genomic_DNA"/>
</dbReference>
<dbReference type="EMBL" id="NBTX02000004">
    <property type="protein sequence ID" value="PNL62916.1"/>
    <property type="molecule type" value="Genomic_DNA"/>
</dbReference>
<comment type="caution">
    <text evidence="3">The sequence shown here is derived from an EMBL/GenBank/DDBJ whole genome shotgun (WGS) entry which is preliminary data.</text>
</comment>
<reference evidence="17" key="1">
    <citation type="submission" date="2017-12" db="EMBL/GenBank/DDBJ databases">
        <title>FDA dAtabase for Regulatory Grade micrObial Sequences (FDA-ARGOS): Supporting development and validation of Infectious Disease Dx tests.</title>
        <authorList>
            <person name="Kerrigan L."/>
            <person name="Tallon L.J."/>
            <person name="Sadzewicz L."/>
            <person name="Sengamalay N."/>
            <person name="Ott S."/>
            <person name="Godinez A."/>
            <person name="Nagaraj S."/>
            <person name="Vavikolanu K."/>
            <person name="Aluvathingal J."/>
            <person name="Nadendla S."/>
            <person name="Sichtig H."/>
        </authorList>
    </citation>
    <scope>NUCLEOTIDE SEQUENCE [LARGE SCALE GENOMIC DNA]</scope>
    <source>
        <strain evidence="17">FDAARGOS_200</strain>
    </source>
</reference>
<dbReference type="EMBL" id="NBTX02000004">
    <property type="protein sequence ID" value="PNL62540.1"/>
    <property type="molecule type" value="Genomic_DNA"/>
</dbReference>
<organism evidence="3 17">
    <name type="scientific">Legionella anisa</name>
    <dbReference type="NCBI Taxonomy" id="28082"/>
    <lineage>
        <taxon>Bacteria</taxon>
        <taxon>Pseudomonadati</taxon>
        <taxon>Pseudomonadota</taxon>
        <taxon>Gammaproteobacteria</taxon>
        <taxon>Legionellales</taxon>
        <taxon>Legionellaceae</taxon>
        <taxon>Legionella</taxon>
    </lineage>
</organism>
<dbReference type="Proteomes" id="UP000192511">
    <property type="component" value="Unassembled WGS sequence"/>
</dbReference>
<dbReference type="EMBL" id="NBTX02000004">
    <property type="protein sequence ID" value="PNL60413.1"/>
    <property type="molecule type" value="Genomic_DNA"/>
</dbReference>
<reference evidence="3 17" key="2">
    <citation type="submission" date="2017-12" db="EMBL/GenBank/DDBJ databases">
        <title>FDA dAtabase for Regulatory Grade micrObial Sequences (FDA-ARGOS): Supporting development and validation of Infectious Disease Dx tests.</title>
        <authorList>
            <person name="Kerrigan L."/>
            <person name="Tallon L.J."/>
            <person name="Sadzewicz L."/>
            <person name="Sengamalay N."/>
            <person name="Ott S."/>
            <person name="Godinez A."/>
            <person name="Nagaraj S."/>
            <person name="Vavikolanu K."/>
            <person name="Vyas G."/>
            <person name="Nadendla S."/>
            <person name="Aluvathingal J."/>
            <person name="Sichtig H."/>
        </authorList>
    </citation>
    <scope>NUCLEOTIDE SEQUENCE [LARGE SCALE GENOMIC DNA]</scope>
    <source>
        <strain evidence="3 17">FDAARGOS_200</strain>
    </source>
</reference>
<dbReference type="EMBL" id="NBTX02000004">
    <property type="protein sequence ID" value="PNL60168.1"/>
    <property type="molecule type" value="Genomic_DNA"/>
</dbReference>
<accession>A0AAX0WPJ6</accession>
<dbReference type="EMBL" id="NBTX02000004">
    <property type="protein sequence ID" value="PNL62557.1"/>
    <property type="molecule type" value="Genomic_DNA"/>
</dbReference>
<evidence type="ECO:0000313" key="10">
    <source>
        <dbReference type="EMBL" id="PNL62274.1"/>
    </source>
</evidence>
<gene>
    <name evidence="1" type="ORF">A6J39_002505</name>
    <name evidence="2" type="ORF">A6J39_003870</name>
    <name evidence="3" type="ORF">A6J39_003990</name>
    <name evidence="4" type="ORF">A6J39_004145</name>
    <name evidence="5" type="ORF">A6J39_006475</name>
    <name evidence="6" type="ORF">A6J39_007690</name>
    <name evidence="7" type="ORF">A6J39_008145</name>
    <name evidence="8" type="ORF">A6J39_008220</name>
    <name evidence="9" type="ORF">A6J39_014120</name>
    <name evidence="10" type="ORF">A6J39_014210</name>
    <name evidence="11" type="ORF">A6J39_015655</name>
    <name evidence="12" type="ORF">A6J39_015750</name>
    <name evidence="13" type="ORF">A6J39_015835</name>
    <name evidence="14" type="ORF">A6J39_016555</name>
    <name evidence="15" type="ORF">A6J39_017645</name>
    <name evidence="16" type="ORF">A6J39_017865</name>
</gene>
<evidence type="ECO:0000313" key="9">
    <source>
        <dbReference type="EMBL" id="PNL62259.1"/>
    </source>
</evidence>
<evidence type="ECO:0000313" key="8">
    <source>
        <dbReference type="EMBL" id="PNL61201.1"/>
    </source>
</evidence>
<dbReference type="EMBL" id="NBTX02000004">
    <property type="protein sequence ID" value="PNL61104.1"/>
    <property type="molecule type" value="Genomic_DNA"/>
</dbReference>
<evidence type="ECO:0000313" key="17">
    <source>
        <dbReference type="Proteomes" id="UP000192511"/>
    </source>
</evidence>
<evidence type="ECO:0000313" key="12">
    <source>
        <dbReference type="EMBL" id="PNL62540.1"/>
    </source>
</evidence>
<dbReference type="EMBL" id="NBTX02000004">
    <property type="protein sequence ID" value="PNL62259.1"/>
    <property type="molecule type" value="Genomic_DNA"/>
</dbReference>
<proteinExistence type="predicted"/>
<evidence type="ECO:0000313" key="2">
    <source>
        <dbReference type="EMBL" id="PNL60413.1"/>
    </source>
</evidence>
<evidence type="ECO:0000313" key="4">
    <source>
        <dbReference type="EMBL" id="PNL60461.1"/>
    </source>
</evidence>
<evidence type="ECO:0000313" key="11">
    <source>
        <dbReference type="EMBL" id="PNL62523.1"/>
    </source>
</evidence>
<evidence type="ECO:0000313" key="7">
    <source>
        <dbReference type="EMBL" id="PNL61187.1"/>
    </source>
</evidence>
<name>A0AAX0WPJ6_9GAMM</name>
<evidence type="ECO:0000313" key="14">
    <source>
        <dbReference type="EMBL" id="PNL62689.1"/>
    </source>
</evidence>
<evidence type="ECO:0000313" key="3">
    <source>
        <dbReference type="EMBL" id="PNL60433.1"/>
    </source>
</evidence>
<evidence type="ECO:0000313" key="13">
    <source>
        <dbReference type="EMBL" id="PNL62557.1"/>
    </source>
</evidence>
<dbReference type="RefSeq" id="WP_019233277.1">
    <property type="nucleotide sequence ID" value="NZ_CAAAHR010000140.1"/>
</dbReference>
<keyword evidence="17" id="KW-1185">Reference proteome</keyword>
<dbReference type="EMBL" id="NBTX02000004">
    <property type="protein sequence ID" value="PNL61201.1"/>
    <property type="molecule type" value="Genomic_DNA"/>
</dbReference>
<dbReference type="GeneID" id="98067401"/>
<evidence type="ECO:0000313" key="16">
    <source>
        <dbReference type="EMBL" id="PNL62916.1"/>
    </source>
</evidence>
<dbReference type="EMBL" id="NBTX02000004">
    <property type="protein sequence ID" value="PNL62689.1"/>
    <property type="molecule type" value="Genomic_DNA"/>
</dbReference>
<protein>
    <recommendedName>
        <fullName evidence="18">Transposase</fullName>
    </recommendedName>
</protein>
<dbReference type="AlphaFoldDB" id="A0AAX0WPJ6"/>
<evidence type="ECO:0000313" key="1">
    <source>
        <dbReference type="EMBL" id="PNL60168.1"/>
    </source>
</evidence>
<dbReference type="EMBL" id="NBTX02000004">
    <property type="protein sequence ID" value="PNL61187.1"/>
    <property type="molecule type" value="Genomic_DNA"/>
</dbReference>
<dbReference type="EMBL" id="NBTX02000004">
    <property type="protein sequence ID" value="PNL62274.1"/>
    <property type="molecule type" value="Genomic_DNA"/>
</dbReference>
<evidence type="ECO:0000313" key="5">
    <source>
        <dbReference type="EMBL" id="PNL60888.1"/>
    </source>
</evidence>
<evidence type="ECO:0008006" key="18">
    <source>
        <dbReference type="Google" id="ProtNLM"/>
    </source>
</evidence>
<evidence type="ECO:0000313" key="6">
    <source>
        <dbReference type="EMBL" id="PNL61104.1"/>
    </source>
</evidence>
<dbReference type="EMBL" id="NBTX02000004">
    <property type="protein sequence ID" value="PNL60888.1"/>
    <property type="molecule type" value="Genomic_DNA"/>
</dbReference>
<evidence type="ECO:0000313" key="15">
    <source>
        <dbReference type="EMBL" id="PNL62876.1"/>
    </source>
</evidence>
<dbReference type="EMBL" id="NBTX02000004">
    <property type="protein sequence ID" value="PNL60461.1"/>
    <property type="molecule type" value="Genomic_DNA"/>
</dbReference>